<evidence type="ECO:0000256" key="3">
    <source>
        <dbReference type="SAM" id="SignalP"/>
    </source>
</evidence>
<protein>
    <submittedName>
        <fullName evidence="5">FAD-binding domain-containing protein</fullName>
    </submittedName>
</protein>
<dbReference type="AlphaFoldDB" id="A0A024SEE6"/>
<dbReference type="Pfam" id="PF08031">
    <property type="entry name" value="BBE"/>
    <property type="match status" value="1"/>
</dbReference>
<evidence type="ECO:0000259" key="4">
    <source>
        <dbReference type="PROSITE" id="PS51387"/>
    </source>
</evidence>
<accession>A0A024SEE6</accession>
<feature type="chain" id="PRO_5001533847" evidence="3">
    <location>
        <begin position="23"/>
        <end position="608"/>
    </location>
</feature>
<dbReference type="InterPro" id="IPR016166">
    <property type="entry name" value="FAD-bd_PCMH"/>
</dbReference>
<dbReference type="InterPro" id="IPR016169">
    <property type="entry name" value="FAD-bd_PCMH_sub2"/>
</dbReference>
<feature type="signal peptide" evidence="3">
    <location>
        <begin position="1"/>
        <end position="22"/>
    </location>
</feature>
<dbReference type="PROSITE" id="PS51387">
    <property type="entry name" value="FAD_PCMH"/>
    <property type="match status" value="1"/>
</dbReference>
<evidence type="ECO:0000256" key="1">
    <source>
        <dbReference type="ARBA" id="ARBA00005466"/>
    </source>
</evidence>
<keyword evidence="2" id="KW-0560">Oxidoreductase</keyword>
<reference evidence="6" key="1">
    <citation type="journal article" date="2013" name="Ind. Biotechnol.">
        <title>Comparative genomics analysis of Trichoderma reesei strains.</title>
        <authorList>
            <person name="Koike H."/>
            <person name="Aerts A."/>
            <person name="LaButti K."/>
            <person name="Grigoriev I.V."/>
            <person name="Baker S.E."/>
        </authorList>
    </citation>
    <scope>NUCLEOTIDE SEQUENCE [LARGE SCALE GENOMIC DNA]</scope>
    <source>
        <strain evidence="6">ATCC 56765 / BCRC 32924 / NRRL 11460 / Rut C-30</strain>
    </source>
</reference>
<dbReference type="SUPFAM" id="SSF56176">
    <property type="entry name" value="FAD-binding/transporter-associated domain-like"/>
    <property type="match status" value="1"/>
</dbReference>
<dbReference type="GO" id="GO:0016491">
    <property type="term" value="F:oxidoreductase activity"/>
    <property type="evidence" value="ECO:0007669"/>
    <property type="project" value="UniProtKB-KW"/>
</dbReference>
<dbReference type="Proteomes" id="UP000024376">
    <property type="component" value="Unassembled WGS sequence"/>
</dbReference>
<dbReference type="OrthoDB" id="9983560at2759"/>
<name>A0A024SEE6_HYPJR</name>
<sequence>MFLEKTTRLLVLASFIALAVDAGSFTCQPKQACWPSIQEWNALNKTVSGRLKVPVMLSSPCFPSTPNFDASVCANVLDNYSNGTFRESTYGAQQITQWEACGNTNCYPGIVPPQGSTCSLGRISPLYVDAETPADITATLAFTKQHGIRIVVKNTGHDYLGRSAAANTLGLRTHNMKSMTFKSSFTAHNCAASNRQNIGIIGAGVIAEEALTFFDKHGMMATVGGCPTVGIAGGFGQGGGHGPLAPTHGLMVDQAVEFDVVTTDGVFRTINACNEPDLFWAMRGGGGQSYAILVNYKFQLYPQTQWATWRLEASLTPSSSNVTHDTVLRDVLIALSKDQPKWSQNRVAGYDLISPTGVTFLEILPAAGNPLATLKNLTASFNAFLSKHSGVNISINSYQVFPTQQAFYTGQADYIARGGTVGASILLPSRLITTDNFESPSKIDALVSGILRAIQIAKEGLGDALASRVAFLLLKTGAPNTADTAQATSVNPAWRKTLWHLVAPAVWLPGTTDKVSSGVASAARAAMDAIKAPLSVQAAYLNEADPDEPDWQNVFFGRNYDKLLAIKKKWDPDTVLNCKKCVGYLGDKDPMYSCYSANPVPSVPYPFN</sequence>
<dbReference type="KEGG" id="trr:M419DRAFT_33791"/>
<dbReference type="Gene3D" id="3.30.465.10">
    <property type="match status" value="2"/>
</dbReference>
<dbReference type="InterPro" id="IPR012951">
    <property type="entry name" value="BBE"/>
</dbReference>
<evidence type="ECO:0000256" key="2">
    <source>
        <dbReference type="ARBA" id="ARBA00023002"/>
    </source>
</evidence>
<gene>
    <name evidence="5" type="ORF">M419DRAFT_33791</name>
</gene>
<proteinExistence type="inferred from homology"/>
<dbReference type="PANTHER" id="PTHR13878">
    <property type="entry name" value="GULONOLACTONE OXIDASE"/>
    <property type="match status" value="1"/>
</dbReference>
<organism evidence="5 6">
    <name type="scientific">Hypocrea jecorina (strain ATCC 56765 / BCRC 32924 / NRRL 11460 / Rut C-30)</name>
    <name type="common">Trichoderma reesei</name>
    <dbReference type="NCBI Taxonomy" id="1344414"/>
    <lineage>
        <taxon>Eukaryota</taxon>
        <taxon>Fungi</taxon>
        <taxon>Dikarya</taxon>
        <taxon>Ascomycota</taxon>
        <taxon>Pezizomycotina</taxon>
        <taxon>Sordariomycetes</taxon>
        <taxon>Hypocreomycetidae</taxon>
        <taxon>Hypocreales</taxon>
        <taxon>Hypocreaceae</taxon>
        <taxon>Trichoderma</taxon>
    </lineage>
</organism>
<dbReference type="InterPro" id="IPR050432">
    <property type="entry name" value="FAD-linked_Oxidoreductases_BP"/>
</dbReference>
<dbReference type="GO" id="GO:0071949">
    <property type="term" value="F:FAD binding"/>
    <property type="evidence" value="ECO:0007669"/>
    <property type="project" value="InterPro"/>
</dbReference>
<dbReference type="InterPro" id="IPR006094">
    <property type="entry name" value="Oxid_FAD_bind_N"/>
</dbReference>
<dbReference type="EMBL" id="KI911142">
    <property type="protein sequence ID" value="ETS03735.1"/>
    <property type="molecule type" value="Genomic_DNA"/>
</dbReference>
<evidence type="ECO:0000313" key="5">
    <source>
        <dbReference type="EMBL" id="ETS03735.1"/>
    </source>
</evidence>
<keyword evidence="3" id="KW-0732">Signal</keyword>
<dbReference type="HOGENOM" id="CLU_018354_4_2_1"/>
<evidence type="ECO:0000313" key="6">
    <source>
        <dbReference type="Proteomes" id="UP000024376"/>
    </source>
</evidence>
<feature type="domain" description="FAD-binding PCMH-type" evidence="4">
    <location>
        <begin position="120"/>
        <end position="303"/>
    </location>
</feature>
<dbReference type="Pfam" id="PF01565">
    <property type="entry name" value="FAD_binding_4"/>
    <property type="match status" value="1"/>
</dbReference>
<dbReference type="InterPro" id="IPR036318">
    <property type="entry name" value="FAD-bd_PCMH-like_sf"/>
</dbReference>
<comment type="similarity">
    <text evidence="1">Belongs to the oxygen-dependent FAD-linked oxidoreductase family.</text>
</comment>
<dbReference type="PANTHER" id="PTHR13878:SF91">
    <property type="entry name" value="FAD BINDING DOMAIN PROTEIN (AFU_ORTHOLOGUE AFUA_6G12070)-RELATED"/>
    <property type="match status" value="1"/>
</dbReference>